<dbReference type="KEGG" id="azz:DEW08_12835"/>
<dbReference type="CDD" id="cd16279">
    <property type="entry name" value="metallo-hydrolase-like_MBL-fold"/>
    <property type="match status" value="1"/>
</dbReference>
<dbReference type="Gene3D" id="3.60.15.10">
    <property type="entry name" value="Ribonuclease Z/Hydroxyacylglutathione hydrolase-like"/>
    <property type="match status" value="1"/>
</dbReference>
<dbReference type="InterPro" id="IPR036866">
    <property type="entry name" value="RibonucZ/Hydroxyglut_hydro"/>
</dbReference>
<dbReference type="SMART" id="SM00849">
    <property type="entry name" value="Lactamase_B"/>
    <property type="match status" value="1"/>
</dbReference>
<reference evidence="3" key="1">
    <citation type="submission" date="2018-05" db="EMBL/GenBank/DDBJ databases">
        <title>Azospirillum thermophila sp. nov., a novel isolated from hot spring.</title>
        <authorList>
            <person name="Zhao Z."/>
        </authorList>
    </citation>
    <scope>NUCLEOTIDE SEQUENCE [LARGE SCALE GENOMIC DNA]</scope>
    <source>
        <strain evidence="3">CFH 70021</strain>
    </source>
</reference>
<proteinExistence type="predicted"/>
<dbReference type="Proteomes" id="UP000245629">
    <property type="component" value="Chromosome 2"/>
</dbReference>
<dbReference type="GO" id="GO:0016787">
    <property type="term" value="F:hydrolase activity"/>
    <property type="evidence" value="ECO:0007669"/>
    <property type="project" value="UniProtKB-KW"/>
</dbReference>
<dbReference type="RefSeq" id="WP_109327674.1">
    <property type="nucleotide sequence ID" value="NZ_CP029353.1"/>
</dbReference>
<dbReference type="PANTHER" id="PTHR42663:SF6">
    <property type="entry name" value="HYDROLASE C777.06C-RELATED"/>
    <property type="match status" value="1"/>
</dbReference>
<gene>
    <name evidence="2" type="ORF">DEW08_12835</name>
</gene>
<keyword evidence="2" id="KW-0378">Hydrolase</keyword>
<dbReference type="PANTHER" id="PTHR42663">
    <property type="entry name" value="HYDROLASE C777.06C-RELATED-RELATED"/>
    <property type="match status" value="1"/>
</dbReference>
<dbReference type="OrthoDB" id="9781189at2"/>
<protein>
    <submittedName>
        <fullName evidence="2">MBL fold metallo-hydrolase</fullName>
    </submittedName>
</protein>
<dbReference type="SUPFAM" id="SSF56281">
    <property type="entry name" value="Metallo-hydrolase/oxidoreductase"/>
    <property type="match status" value="1"/>
</dbReference>
<sequence>MRVTVLGCGGSRGVPIVGLGWGACDPANPKNRRMRPSILVEQGGVSVLIDTSPDLRQQLLVNDVRRLDAVLWTHAHADHCHGIDELREICALMHAPIPAYARADHLAELKSRFAYCFEPLSGSYPFYRPALTPHDIEGPFSINGLGVIPFTQDHGYMETLGFRFGRFAYSTDVVRLDDAAFAALEGIEVWIVDCARIKPPHVVHAHLELTLEWIARVRPKRAYLTHMDNTMDYDTVRRLVPEGVEPAHDGLVITL</sequence>
<dbReference type="PROSITE" id="PS51257">
    <property type="entry name" value="PROKAR_LIPOPROTEIN"/>
    <property type="match status" value="1"/>
</dbReference>
<organism evidence="2 3">
    <name type="scientific">Azospirillum thermophilum</name>
    <dbReference type="NCBI Taxonomy" id="2202148"/>
    <lineage>
        <taxon>Bacteria</taxon>
        <taxon>Pseudomonadati</taxon>
        <taxon>Pseudomonadota</taxon>
        <taxon>Alphaproteobacteria</taxon>
        <taxon>Rhodospirillales</taxon>
        <taxon>Azospirillaceae</taxon>
        <taxon>Azospirillum</taxon>
    </lineage>
</organism>
<dbReference type="Pfam" id="PF12706">
    <property type="entry name" value="Lactamase_B_2"/>
    <property type="match status" value="1"/>
</dbReference>
<name>A0A2S2CR87_9PROT</name>
<evidence type="ECO:0000313" key="2">
    <source>
        <dbReference type="EMBL" id="AWK86996.1"/>
    </source>
</evidence>
<dbReference type="InterPro" id="IPR001279">
    <property type="entry name" value="Metallo-B-lactamas"/>
</dbReference>
<accession>A0A2S2CR87</accession>
<feature type="domain" description="Metallo-beta-lactamase" evidence="1">
    <location>
        <begin position="34"/>
        <end position="206"/>
    </location>
</feature>
<dbReference type="AlphaFoldDB" id="A0A2S2CR87"/>
<evidence type="ECO:0000313" key="3">
    <source>
        <dbReference type="Proteomes" id="UP000245629"/>
    </source>
</evidence>
<dbReference type="EMBL" id="CP029353">
    <property type="protein sequence ID" value="AWK86996.1"/>
    <property type="molecule type" value="Genomic_DNA"/>
</dbReference>
<evidence type="ECO:0000259" key="1">
    <source>
        <dbReference type="SMART" id="SM00849"/>
    </source>
</evidence>
<keyword evidence="3" id="KW-1185">Reference proteome</keyword>